<dbReference type="RefSeq" id="WP_136929734.1">
    <property type="nucleotide sequence ID" value="NZ_SSMQ01000013.1"/>
</dbReference>
<sequence>MPAPQLPIGFQRFHANDFVNYQLNRAHALGTLPRATAERGALRITRPEDVPAVFGALASEAEREGWWTEAAGCSRVAEFFTPRPSDEQVAAYERYRGLWDRAVADEGITRHEVPFEGAFLPALRRPAVGAPRGTVLVFGGFDSVIEEFFPIWRSVSEAGFDAIAFDGPGQGGARTRHGVPHTHDWERPVAAVLDHFKVERAALVGMSMGGYWSIRAASREPRIAAVVSWSPVYDWLGRFPRFVGSLVRRMVGFTRFMNATIRWRMRLFPVLRHVVGQANWMTRTEEPVAAARWFLGMNAEHLGSARVTVPTLLFVGEHDRFQPPALATLQARALTAAPVTTRIFTAVENADQHCQMGNLPLATAELCGWLGRTLPPMPKQHTA</sequence>
<dbReference type="PANTHER" id="PTHR22946">
    <property type="entry name" value="DIENELACTONE HYDROLASE DOMAIN-CONTAINING PROTEIN-RELATED"/>
    <property type="match status" value="1"/>
</dbReference>
<dbReference type="InterPro" id="IPR029058">
    <property type="entry name" value="AB_hydrolase_fold"/>
</dbReference>
<dbReference type="Pfam" id="PF12146">
    <property type="entry name" value="Hydrolase_4"/>
    <property type="match status" value="1"/>
</dbReference>
<proteinExistence type="predicted"/>
<keyword evidence="3" id="KW-1185">Reference proteome</keyword>
<dbReference type="Proteomes" id="UP000309215">
    <property type="component" value="Unassembled WGS sequence"/>
</dbReference>
<dbReference type="GO" id="GO:0016787">
    <property type="term" value="F:hydrolase activity"/>
    <property type="evidence" value="ECO:0007669"/>
    <property type="project" value="UniProtKB-KW"/>
</dbReference>
<keyword evidence="2" id="KW-0378">Hydrolase</keyword>
<name>A0A4U1JDQ9_9BACT</name>
<dbReference type="InterPro" id="IPR050261">
    <property type="entry name" value="FrsA_esterase"/>
</dbReference>
<dbReference type="InterPro" id="IPR022742">
    <property type="entry name" value="Hydrolase_4"/>
</dbReference>
<organism evidence="2 3">
    <name type="scientific">Polyangium fumosum</name>
    <dbReference type="NCBI Taxonomy" id="889272"/>
    <lineage>
        <taxon>Bacteria</taxon>
        <taxon>Pseudomonadati</taxon>
        <taxon>Myxococcota</taxon>
        <taxon>Polyangia</taxon>
        <taxon>Polyangiales</taxon>
        <taxon>Polyangiaceae</taxon>
        <taxon>Polyangium</taxon>
    </lineage>
</organism>
<dbReference type="PANTHER" id="PTHR22946:SF12">
    <property type="entry name" value="CONIDIAL PIGMENT BIOSYNTHESIS PROTEIN AYG1 (AFU_ORTHOLOGUE AFUA_2G17550)"/>
    <property type="match status" value="1"/>
</dbReference>
<reference evidence="2 3" key="1">
    <citation type="submission" date="2019-04" db="EMBL/GenBank/DDBJ databases">
        <authorList>
            <person name="Li Y."/>
            <person name="Wang J."/>
        </authorList>
    </citation>
    <scope>NUCLEOTIDE SEQUENCE [LARGE SCALE GENOMIC DNA]</scope>
    <source>
        <strain evidence="2 3">DSM 14668</strain>
    </source>
</reference>
<evidence type="ECO:0000259" key="1">
    <source>
        <dbReference type="Pfam" id="PF12146"/>
    </source>
</evidence>
<accession>A0A4U1JDQ9</accession>
<comment type="caution">
    <text evidence="2">The sequence shown here is derived from an EMBL/GenBank/DDBJ whole genome shotgun (WGS) entry which is preliminary data.</text>
</comment>
<evidence type="ECO:0000313" key="3">
    <source>
        <dbReference type="Proteomes" id="UP000309215"/>
    </source>
</evidence>
<dbReference type="OrthoDB" id="217645at2"/>
<feature type="domain" description="Serine aminopeptidase S33" evidence="1">
    <location>
        <begin position="130"/>
        <end position="340"/>
    </location>
</feature>
<dbReference type="SUPFAM" id="SSF53474">
    <property type="entry name" value="alpha/beta-Hydrolases"/>
    <property type="match status" value="1"/>
</dbReference>
<dbReference type="AlphaFoldDB" id="A0A4U1JDQ9"/>
<protein>
    <submittedName>
        <fullName evidence="2">Alpha/beta fold hydrolase</fullName>
    </submittedName>
</protein>
<dbReference type="Gene3D" id="3.40.50.1820">
    <property type="entry name" value="alpha/beta hydrolase"/>
    <property type="match status" value="1"/>
</dbReference>
<gene>
    <name evidence="2" type="ORF">E8A74_15260</name>
</gene>
<dbReference type="EMBL" id="SSMQ01000013">
    <property type="protein sequence ID" value="TKD08638.1"/>
    <property type="molecule type" value="Genomic_DNA"/>
</dbReference>
<evidence type="ECO:0000313" key="2">
    <source>
        <dbReference type="EMBL" id="TKD08638.1"/>
    </source>
</evidence>